<dbReference type="AlphaFoldDB" id="A0AAJ5VXK3"/>
<reference evidence="2" key="1">
    <citation type="submission" date="2023-03" db="EMBL/GenBank/DDBJ databases">
        <title>Andean soil-derived lignocellulolytic bacterial consortium as a source of novel taxa and putative plastic-active enzymes.</title>
        <authorList>
            <person name="Diaz-Garcia L."/>
            <person name="Chuvochina M."/>
            <person name="Feuerriegel G."/>
            <person name="Bunk B."/>
            <person name="Sproer C."/>
            <person name="Streit W.R."/>
            <person name="Rodriguez L.M."/>
            <person name="Overmann J."/>
            <person name="Jimenez D.J."/>
        </authorList>
    </citation>
    <scope>NUCLEOTIDE SEQUENCE</scope>
    <source>
        <strain evidence="2">MAG 4196</strain>
    </source>
</reference>
<dbReference type="EMBL" id="CP119312">
    <property type="protein sequence ID" value="WEK05760.1"/>
    <property type="molecule type" value="Genomic_DNA"/>
</dbReference>
<gene>
    <name evidence="2" type="ORF">P0Y65_05755</name>
</gene>
<evidence type="ECO:0000313" key="3">
    <source>
        <dbReference type="Proteomes" id="UP001217476"/>
    </source>
</evidence>
<feature type="region of interest" description="Disordered" evidence="1">
    <location>
        <begin position="35"/>
        <end position="82"/>
    </location>
</feature>
<evidence type="ECO:0000313" key="2">
    <source>
        <dbReference type="EMBL" id="WEK05760.1"/>
    </source>
</evidence>
<organism evidence="2 3">
    <name type="scientific">Candidatus Devosia phytovorans</name>
    <dbReference type="NCBI Taxonomy" id="3121372"/>
    <lineage>
        <taxon>Bacteria</taxon>
        <taxon>Pseudomonadati</taxon>
        <taxon>Pseudomonadota</taxon>
        <taxon>Alphaproteobacteria</taxon>
        <taxon>Hyphomicrobiales</taxon>
        <taxon>Devosiaceae</taxon>
        <taxon>Devosia</taxon>
    </lineage>
</organism>
<accession>A0AAJ5VXK3</accession>
<evidence type="ECO:0000256" key="1">
    <source>
        <dbReference type="SAM" id="MobiDB-lite"/>
    </source>
</evidence>
<feature type="compositionally biased region" description="Basic and acidic residues" evidence="1">
    <location>
        <begin position="43"/>
        <end position="54"/>
    </location>
</feature>
<name>A0AAJ5VXK3_9HYPH</name>
<protein>
    <submittedName>
        <fullName evidence="2">Uncharacterized protein</fullName>
    </submittedName>
</protein>
<dbReference type="Proteomes" id="UP001217476">
    <property type="component" value="Chromosome"/>
</dbReference>
<sequence>MSDEKKTKLRADYTELFGKAPFNGWDEAELQKRIDAKLAGQEPGKEPAETDAKATEPTPDPYPSQADLDKMRSGNFDNYKSR</sequence>
<proteinExistence type="predicted"/>